<dbReference type="Pfam" id="PF00172">
    <property type="entry name" value="Zn_clus"/>
    <property type="match status" value="1"/>
</dbReference>
<reference evidence="9" key="1">
    <citation type="submission" date="2019-06" db="EMBL/GenBank/DDBJ databases">
        <title>Draft genome sequence of the griseofulvin-producing fungus Xylaria cubensis strain G536.</title>
        <authorList>
            <person name="Mead M.E."/>
            <person name="Raja H.A."/>
            <person name="Steenwyk J.L."/>
            <person name="Knowles S.L."/>
            <person name="Oberlies N.H."/>
            <person name="Rokas A."/>
        </authorList>
    </citation>
    <scope>NUCLEOTIDE SEQUENCE [LARGE SCALE GENOMIC DNA]</scope>
    <source>
        <strain evidence="9">G536</strain>
    </source>
</reference>
<sequence length="388" mass="41882">MESNVEIVAGNSRVRPSQVKLRTACNQCCTAKVKCSGQREGCDRCRSTGARCIYSESRVGKVAGIRAKKTQTVVVSTESQKRQRRISSPAVTQSASSPASSTAPTERDQDADSEATIWWSPGWNSSSSHNNIAVAGNPKEPPGLAQFGISATNPSSFGPLATFATSNDFCLTEHFGDIMGPPSPLPAADGQQADMAGNMHQQIPLLRGIRERTETDSHCCQDCCHLITEIENFINLELKDAKIIIGILKQVIEKVTHLISLQQGSANLRCLMLFLTLLYQMIELMDGGFAAMAAEETRQRTRSITGGSINIGFGGFSLGVDNHCASMKQEFLKEIRHAETINVALRAMVDPVPGGSATTGLHSPQSKALSNCFLDIQSQLNELAQRIS</sequence>
<keyword evidence="9" id="KW-1185">Reference proteome</keyword>
<evidence type="ECO:0000313" key="9">
    <source>
        <dbReference type="Proteomes" id="UP000319160"/>
    </source>
</evidence>
<dbReference type="PRINTS" id="PR00755">
    <property type="entry name" value="AFLATOXINBRP"/>
</dbReference>
<organism evidence="8 9">
    <name type="scientific">Xylaria flabelliformis</name>
    <dbReference type="NCBI Taxonomy" id="2512241"/>
    <lineage>
        <taxon>Eukaryota</taxon>
        <taxon>Fungi</taxon>
        <taxon>Dikarya</taxon>
        <taxon>Ascomycota</taxon>
        <taxon>Pezizomycotina</taxon>
        <taxon>Sordariomycetes</taxon>
        <taxon>Xylariomycetidae</taxon>
        <taxon>Xylariales</taxon>
        <taxon>Xylariaceae</taxon>
        <taxon>Xylaria</taxon>
    </lineage>
</organism>
<feature type="region of interest" description="Disordered" evidence="6">
    <location>
        <begin position="74"/>
        <end position="112"/>
    </location>
</feature>
<dbReference type="GO" id="GO:0005634">
    <property type="term" value="C:nucleus"/>
    <property type="evidence" value="ECO:0007669"/>
    <property type="project" value="UniProtKB-SubCell"/>
</dbReference>
<evidence type="ECO:0000256" key="2">
    <source>
        <dbReference type="ARBA" id="ARBA00023015"/>
    </source>
</evidence>
<dbReference type="InterPro" id="IPR051089">
    <property type="entry name" value="prtT"/>
</dbReference>
<dbReference type="PROSITE" id="PS00463">
    <property type="entry name" value="ZN2_CY6_FUNGAL_1"/>
    <property type="match status" value="1"/>
</dbReference>
<dbReference type="PANTHER" id="PTHR31845:SF17">
    <property type="entry name" value="ZN(II)2CYS6 TRANSCRIPTION FACTOR (EUROFUNG)"/>
    <property type="match status" value="1"/>
</dbReference>
<evidence type="ECO:0000256" key="4">
    <source>
        <dbReference type="ARBA" id="ARBA00023163"/>
    </source>
</evidence>
<dbReference type="SMART" id="SM00066">
    <property type="entry name" value="GAL4"/>
    <property type="match status" value="1"/>
</dbReference>
<dbReference type="PROSITE" id="PS50048">
    <property type="entry name" value="ZN2_CY6_FUNGAL_2"/>
    <property type="match status" value="1"/>
</dbReference>
<dbReference type="InterPro" id="IPR036864">
    <property type="entry name" value="Zn2-C6_fun-type_DNA-bd_sf"/>
</dbReference>
<dbReference type="GO" id="GO:0000976">
    <property type="term" value="F:transcription cis-regulatory region binding"/>
    <property type="evidence" value="ECO:0007669"/>
    <property type="project" value="TreeGrafter"/>
</dbReference>
<comment type="caution">
    <text evidence="8">The sequence shown here is derived from an EMBL/GenBank/DDBJ whole genome shotgun (WGS) entry which is preliminary data.</text>
</comment>
<comment type="subcellular location">
    <subcellularLocation>
        <location evidence="1">Nucleus</location>
    </subcellularLocation>
</comment>
<evidence type="ECO:0000256" key="1">
    <source>
        <dbReference type="ARBA" id="ARBA00004123"/>
    </source>
</evidence>
<keyword evidence="5" id="KW-0539">Nucleus</keyword>
<evidence type="ECO:0000256" key="3">
    <source>
        <dbReference type="ARBA" id="ARBA00023125"/>
    </source>
</evidence>
<dbReference type="SUPFAM" id="SSF57701">
    <property type="entry name" value="Zn2/Cys6 DNA-binding domain"/>
    <property type="match status" value="1"/>
</dbReference>
<dbReference type="AlphaFoldDB" id="A0A553HSP0"/>
<dbReference type="CDD" id="cd00067">
    <property type="entry name" value="GAL4"/>
    <property type="match status" value="1"/>
</dbReference>
<evidence type="ECO:0000259" key="7">
    <source>
        <dbReference type="PROSITE" id="PS50048"/>
    </source>
</evidence>
<gene>
    <name evidence="8" type="ORF">FHL15_008177</name>
</gene>
<dbReference type="GO" id="GO:0000981">
    <property type="term" value="F:DNA-binding transcription factor activity, RNA polymerase II-specific"/>
    <property type="evidence" value="ECO:0007669"/>
    <property type="project" value="InterPro"/>
</dbReference>
<dbReference type="GO" id="GO:0008270">
    <property type="term" value="F:zinc ion binding"/>
    <property type="evidence" value="ECO:0007669"/>
    <property type="project" value="InterPro"/>
</dbReference>
<feature type="compositionally biased region" description="Low complexity" evidence="6">
    <location>
        <begin position="87"/>
        <end position="104"/>
    </location>
</feature>
<protein>
    <recommendedName>
        <fullName evidence="7">Zn(2)-C6 fungal-type domain-containing protein</fullName>
    </recommendedName>
</protein>
<dbReference type="Proteomes" id="UP000319160">
    <property type="component" value="Unassembled WGS sequence"/>
</dbReference>
<evidence type="ECO:0000256" key="5">
    <source>
        <dbReference type="ARBA" id="ARBA00023242"/>
    </source>
</evidence>
<dbReference type="InterPro" id="IPR001138">
    <property type="entry name" value="Zn2Cys6_DnaBD"/>
</dbReference>
<keyword evidence="4" id="KW-0804">Transcription</keyword>
<feature type="domain" description="Zn(2)-C6 fungal-type" evidence="7">
    <location>
        <begin position="24"/>
        <end position="54"/>
    </location>
</feature>
<name>A0A553HSP0_9PEZI</name>
<dbReference type="Gene3D" id="4.10.240.10">
    <property type="entry name" value="Zn(2)-C6 fungal-type DNA-binding domain"/>
    <property type="match status" value="1"/>
</dbReference>
<proteinExistence type="predicted"/>
<dbReference type="PANTHER" id="PTHR31845">
    <property type="entry name" value="FINGER DOMAIN PROTEIN, PUTATIVE-RELATED"/>
    <property type="match status" value="1"/>
</dbReference>
<evidence type="ECO:0000313" key="8">
    <source>
        <dbReference type="EMBL" id="TRX90972.1"/>
    </source>
</evidence>
<evidence type="ECO:0000256" key="6">
    <source>
        <dbReference type="SAM" id="MobiDB-lite"/>
    </source>
</evidence>
<keyword evidence="2" id="KW-0805">Transcription regulation</keyword>
<dbReference type="STRING" id="2512241.A0A553HSP0"/>
<accession>A0A553HSP0</accession>
<dbReference type="OrthoDB" id="2328572at2759"/>
<keyword evidence="3" id="KW-0238">DNA-binding</keyword>
<dbReference type="EMBL" id="VFLP01000050">
    <property type="protein sequence ID" value="TRX90972.1"/>
    <property type="molecule type" value="Genomic_DNA"/>
</dbReference>